<proteinExistence type="predicted"/>
<dbReference type="Proteomes" id="UP001054945">
    <property type="component" value="Unassembled WGS sequence"/>
</dbReference>
<comment type="caution">
    <text evidence="2">The sequence shown here is derived from an EMBL/GenBank/DDBJ whole genome shotgun (WGS) entry which is preliminary data.</text>
</comment>
<keyword evidence="3" id="KW-1185">Reference proteome</keyword>
<evidence type="ECO:0000256" key="1">
    <source>
        <dbReference type="SAM" id="MobiDB-lite"/>
    </source>
</evidence>
<dbReference type="AlphaFoldDB" id="A0AAV4XUN0"/>
<dbReference type="EMBL" id="BPLR01000818">
    <property type="protein sequence ID" value="GIY97681.1"/>
    <property type="molecule type" value="Genomic_DNA"/>
</dbReference>
<reference evidence="2 3" key="1">
    <citation type="submission" date="2021-06" db="EMBL/GenBank/DDBJ databases">
        <title>Caerostris extrusa draft genome.</title>
        <authorList>
            <person name="Kono N."/>
            <person name="Arakawa K."/>
        </authorList>
    </citation>
    <scope>NUCLEOTIDE SEQUENCE [LARGE SCALE GENOMIC DNA]</scope>
</reference>
<accession>A0AAV4XUN0</accession>
<name>A0AAV4XUN0_CAEEX</name>
<protein>
    <submittedName>
        <fullName evidence="2">Uncharacterized protein</fullName>
    </submittedName>
</protein>
<organism evidence="2 3">
    <name type="scientific">Caerostris extrusa</name>
    <name type="common">Bark spider</name>
    <name type="synonym">Caerostris bankana</name>
    <dbReference type="NCBI Taxonomy" id="172846"/>
    <lineage>
        <taxon>Eukaryota</taxon>
        <taxon>Metazoa</taxon>
        <taxon>Ecdysozoa</taxon>
        <taxon>Arthropoda</taxon>
        <taxon>Chelicerata</taxon>
        <taxon>Arachnida</taxon>
        <taxon>Araneae</taxon>
        <taxon>Araneomorphae</taxon>
        <taxon>Entelegynae</taxon>
        <taxon>Araneoidea</taxon>
        <taxon>Araneidae</taxon>
        <taxon>Caerostris</taxon>
    </lineage>
</organism>
<evidence type="ECO:0000313" key="3">
    <source>
        <dbReference type="Proteomes" id="UP001054945"/>
    </source>
</evidence>
<evidence type="ECO:0000313" key="2">
    <source>
        <dbReference type="EMBL" id="GIY97681.1"/>
    </source>
</evidence>
<sequence length="79" mass="8735">MESFGHLGSTPGPKIVNGRPRCKTDPRPTSYVELCKTERYKILWSAELAHLHHHPASLSFCHFSPSLPPSTLVPSPTTV</sequence>
<feature type="region of interest" description="Disordered" evidence="1">
    <location>
        <begin position="1"/>
        <end position="23"/>
    </location>
</feature>
<gene>
    <name evidence="2" type="ORF">CEXT_8141</name>
</gene>